<feature type="region of interest" description="Disordered" evidence="1">
    <location>
        <begin position="29"/>
        <end position="75"/>
    </location>
</feature>
<reference evidence="2 3" key="1">
    <citation type="submission" date="2018-11" db="EMBL/GenBank/DDBJ databases">
        <title>Bradyrhizobium sp. nov., isolated from effective nodules of peanut in China.</title>
        <authorList>
            <person name="Li Y."/>
        </authorList>
    </citation>
    <scope>NUCLEOTIDE SEQUENCE [LARGE SCALE GENOMIC DNA]</scope>
    <source>
        <strain evidence="2 3">CCBAU 51770</strain>
    </source>
</reference>
<accession>A0A4Q0QS83</accession>
<dbReference type="Proteomes" id="UP000290174">
    <property type="component" value="Unassembled WGS sequence"/>
</dbReference>
<protein>
    <submittedName>
        <fullName evidence="2">Uncharacterized protein</fullName>
    </submittedName>
</protein>
<dbReference type="EMBL" id="RKMK01000007">
    <property type="protein sequence ID" value="RXH00171.1"/>
    <property type="molecule type" value="Genomic_DNA"/>
</dbReference>
<organism evidence="2 3">
    <name type="scientific">Bradyrhizobium zhanjiangense</name>
    <dbReference type="NCBI Taxonomy" id="1325107"/>
    <lineage>
        <taxon>Bacteria</taxon>
        <taxon>Pseudomonadati</taxon>
        <taxon>Pseudomonadota</taxon>
        <taxon>Alphaproteobacteria</taxon>
        <taxon>Hyphomicrobiales</taxon>
        <taxon>Nitrobacteraceae</taxon>
        <taxon>Bradyrhizobium</taxon>
    </lineage>
</organism>
<proteinExistence type="predicted"/>
<comment type="caution">
    <text evidence="2">The sequence shown here is derived from an EMBL/GenBank/DDBJ whole genome shotgun (WGS) entry which is preliminary data.</text>
</comment>
<sequence>MTIAFPSPLVGEGGAKRRMRGCLRAFKCESSQGGENPSPVSPLRGEPPSPTKGRGKAPATRSCFGCPGHDDAAPG</sequence>
<evidence type="ECO:0000313" key="3">
    <source>
        <dbReference type="Proteomes" id="UP000290174"/>
    </source>
</evidence>
<dbReference type="AlphaFoldDB" id="A0A4Q0QS83"/>
<gene>
    <name evidence="2" type="ORF">EAS61_10960</name>
</gene>
<evidence type="ECO:0000313" key="2">
    <source>
        <dbReference type="EMBL" id="RXH00171.1"/>
    </source>
</evidence>
<evidence type="ECO:0000256" key="1">
    <source>
        <dbReference type="SAM" id="MobiDB-lite"/>
    </source>
</evidence>
<name>A0A4Q0QS83_9BRAD</name>